<evidence type="ECO:0000313" key="1">
    <source>
        <dbReference type="EMBL" id="KYG29321.1"/>
    </source>
</evidence>
<proteinExistence type="predicted"/>
<protein>
    <submittedName>
        <fullName evidence="1">Uncharacterized protein</fullName>
    </submittedName>
</protein>
<name>A0A161PJ66_9BACI</name>
<sequence length="147" mass="17411">MFLLKNKNERGFSNLNDSIHFQTKIDAELYIFEVQKKCVNKKCANIKVDILDRKSISFVSEVQLPISEEVVYKIKVTVFQKELELFGVIKEKNECNGNGEYQYHFTYFSLSEHFPYHLKIMKLKEAVIKKYQENSLYVRKIAEKELS</sequence>
<comment type="caution">
    <text evidence="1">The sequence shown here is derived from an EMBL/GenBank/DDBJ whole genome shotgun (WGS) entry which is preliminary data.</text>
</comment>
<evidence type="ECO:0000313" key="2">
    <source>
        <dbReference type="Proteomes" id="UP000075806"/>
    </source>
</evidence>
<keyword evidence="2" id="KW-1185">Reference proteome</keyword>
<dbReference type="EMBL" id="LTAO01000023">
    <property type="protein sequence ID" value="KYG29321.1"/>
    <property type="molecule type" value="Genomic_DNA"/>
</dbReference>
<dbReference type="Proteomes" id="UP000075806">
    <property type="component" value="Unassembled WGS sequence"/>
</dbReference>
<accession>A0A161PJ66</accession>
<gene>
    <name evidence="1" type="ORF">AZF04_07290</name>
</gene>
<dbReference type="AlphaFoldDB" id="A0A161PJ66"/>
<organism evidence="1 2">
    <name type="scientific">Alkalihalobacillus trypoxylicola</name>
    <dbReference type="NCBI Taxonomy" id="519424"/>
    <lineage>
        <taxon>Bacteria</taxon>
        <taxon>Bacillati</taxon>
        <taxon>Bacillota</taxon>
        <taxon>Bacilli</taxon>
        <taxon>Bacillales</taxon>
        <taxon>Bacillaceae</taxon>
        <taxon>Alkalihalobacillus</taxon>
    </lineage>
</organism>
<reference evidence="1" key="1">
    <citation type="submission" date="2016-02" db="EMBL/GenBank/DDBJ databases">
        <title>Genome sequence of Bacillus trypoxylicola KCTC 13244(T).</title>
        <authorList>
            <person name="Jeong H."/>
            <person name="Park S.-H."/>
            <person name="Choi S.-K."/>
        </authorList>
    </citation>
    <scope>NUCLEOTIDE SEQUENCE [LARGE SCALE GENOMIC DNA]</scope>
    <source>
        <strain evidence="1">KCTC 13244</strain>
    </source>
</reference>